<organism evidence="1 2">
    <name type="scientific">Neisseria cinerea ATCC 14685</name>
    <dbReference type="NCBI Taxonomy" id="546262"/>
    <lineage>
        <taxon>Bacteria</taxon>
        <taxon>Pseudomonadati</taxon>
        <taxon>Pseudomonadota</taxon>
        <taxon>Betaproteobacteria</taxon>
        <taxon>Neisseriales</taxon>
        <taxon>Neisseriaceae</taxon>
        <taxon>Neisseria</taxon>
    </lineage>
</organism>
<sequence length="63" mass="6796">MHLRTVFVKMPSETDAARFQTAFLSGCLYPPNSPASALTRSPTNPFQAVSAESCVQICFTSSP</sequence>
<protein>
    <submittedName>
        <fullName evidence="1">Uncharacterized protein</fullName>
    </submittedName>
</protein>
<dbReference type="EMBL" id="ACDY02000019">
    <property type="protein sequence ID" value="EEZ70784.1"/>
    <property type="molecule type" value="Genomic_DNA"/>
</dbReference>
<accession>D0W5V9</accession>
<name>D0W5V9_NEICI</name>
<evidence type="ECO:0000313" key="1">
    <source>
        <dbReference type="EMBL" id="EEZ70784.1"/>
    </source>
</evidence>
<dbReference type="AlphaFoldDB" id="D0W5V9"/>
<comment type="caution">
    <text evidence="1">The sequence shown here is derived from an EMBL/GenBank/DDBJ whole genome shotgun (WGS) entry which is preliminary data.</text>
</comment>
<proteinExistence type="predicted"/>
<reference evidence="1 2" key="1">
    <citation type="submission" date="2009-10" db="EMBL/GenBank/DDBJ databases">
        <authorList>
            <person name="Weinstock G."/>
            <person name="Sodergren E."/>
            <person name="Clifton S."/>
            <person name="Fulton L."/>
            <person name="Fulton B."/>
            <person name="Courtney L."/>
            <person name="Fronick C."/>
            <person name="Harrison M."/>
            <person name="Strong C."/>
            <person name="Farmer C."/>
            <person name="Delahaunty K."/>
            <person name="Markovic C."/>
            <person name="Hall O."/>
            <person name="Minx P."/>
            <person name="Tomlinson C."/>
            <person name="Mitreva M."/>
            <person name="Nelson J."/>
            <person name="Hou S."/>
            <person name="Wollam A."/>
            <person name="Pepin K.H."/>
            <person name="Johnson M."/>
            <person name="Bhonagiri V."/>
            <person name="Nash W.E."/>
            <person name="Warren W."/>
            <person name="Chinwalla A."/>
            <person name="Mardis E.R."/>
            <person name="Wilson R.K."/>
        </authorList>
    </citation>
    <scope>NUCLEOTIDE SEQUENCE [LARGE SCALE GENOMIC DNA]</scope>
    <source>
        <strain evidence="1 2">ATCC 14685</strain>
    </source>
</reference>
<evidence type="ECO:0000313" key="2">
    <source>
        <dbReference type="Proteomes" id="UP000003294"/>
    </source>
</evidence>
<gene>
    <name evidence="1" type="ORF">NEICINOT_05080</name>
</gene>
<dbReference type="Proteomes" id="UP000003294">
    <property type="component" value="Unassembled WGS sequence"/>
</dbReference>